<name>C0PVA8_DROME</name>
<sequence length="77" mass="8477">MFIPKPHTQTHIRKRVKEPRAKAFGIDIEQSAVGKKQRNEKNLVGGGGREKAPLQKAAKSQGQLSACKNLQSKSARL</sequence>
<feature type="region of interest" description="Disordered" evidence="1">
    <location>
        <begin position="21"/>
        <end position="77"/>
    </location>
</feature>
<reference evidence="2" key="1">
    <citation type="submission" date="2009-03" db="EMBL/GenBank/DDBJ databases">
        <authorList>
            <person name="Carlson J."/>
            <person name="Booth B."/>
            <person name="Frise E."/>
            <person name="Sandler J."/>
            <person name="Wan K."/>
            <person name="Yu C."/>
            <person name="Celniker S."/>
        </authorList>
    </citation>
    <scope>NUCLEOTIDE SEQUENCE</scope>
</reference>
<organism evidence="2">
    <name type="scientific">Drosophila melanogaster</name>
    <name type="common">Fruit fly</name>
    <dbReference type="NCBI Taxonomy" id="7227"/>
    <lineage>
        <taxon>Eukaryota</taxon>
        <taxon>Metazoa</taxon>
        <taxon>Ecdysozoa</taxon>
        <taxon>Arthropoda</taxon>
        <taxon>Hexapoda</taxon>
        <taxon>Insecta</taxon>
        <taxon>Pterygota</taxon>
        <taxon>Neoptera</taxon>
        <taxon>Endopterygota</taxon>
        <taxon>Diptera</taxon>
        <taxon>Brachycera</taxon>
        <taxon>Muscomorpha</taxon>
        <taxon>Ephydroidea</taxon>
        <taxon>Drosophilidae</taxon>
        <taxon>Drosophila</taxon>
        <taxon>Sophophora</taxon>
    </lineage>
</organism>
<evidence type="ECO:0000313" key="2">
    <source>
        <dbReference type="EMBL" id="ACN88645.1"/>
    </source>
</evidence>
<feature type="compositionally biased region" description="Polar residues" evidence="1">
    <location>
        <begin position="58"/>
        <end position="77"/>
    </location>
</feature>
<dbReference type="AlphaFoldDB" id="C0PVA8"/>
<accession>C0PVA8</accession>
<evidence type="ECO:0000256" key="1">
    <source>
        <dbReference type="SAM" id="MobiDB-lite"/>
    </source>
</evidence>
<proteinExistence type="evidence at transcript level"/>
<protein>
    <submittedName>
        <fullName evidence="2">MIP09535p</fullName>
    </submittedName>
</protein>
<dbReference type="EMBL" id="BT072964">
    <property type="protein sequence ID" value="ACN88645.1"/>
    <property type="molecule type" value="mRNA"/>
</dbReference>